<proteinExistence type="predicted"/>
<gene>
    <name evidence="1" type="ORF">AKJ65_03320</name>
</gene>
<organism evidence="1 2">
    <name type="scientific">candidate division MSBL1 archaeon SCGC-AAA259E19</name>
    <dbReference type="NCBI Taxonomy" id="1698264"/>
    <lineage>
        <taxon>Archaea</taxon>
        <taxon>Methanobacteriati</taxon>
        <taxon>Methanobacteriota</taxon>
        <taxon>candidate division MSBL1</taxon>
    </lineage>
</organism>
<comment type="caution">
    <text evidence="1">The sequence shown here is derived from an EMBL/GenBank/DDBJ whole genome shotgun (WGS) entry which is preliminary data.</text>
</comment>
<dbReference type="AlphaFoldDB" id="A0A133UKU6"/>
<dbReference type="EMBL" id="LHXO01000037">
    <property type="protein sequence ID" value="KXA94834.1"/>
    <property type="molecule type" value="Genomic_DNA"/>
</dbReference>
<dbReference type="GO" id="GO:0008113">
    <property type="term" value="F:peptide-methionine (S)-S-oxide reductase activity"/>
    <property type="evidence" value="ECO:0007669"/>
    <property type="project" value="InterPro"/>
</dbReference>
<dbReference type="InterPro" id="IPR036509">
    <property type="entry name" value="Met_Sox_Rdtase_MsrA_sf"/>
</dbReference>
<reference evidence="1 2" key="1">
    <citation type="journal article" date="2016" name="Sci. Rep.">
        <title>Metabolic traits of an uncultured archaeal lineage -MSBL1- from brine pools of the Red Sea.</title>
        <authorList>
            <person name="Mwirichia R."/>
            <person name="Alam I."/>
            <person name="Rashid M."/>
            <person name="Vinu M."/>
            <person name="Ba-Alawi W."/>
            <person name="Anthony Kamau A."/>
            <person name="Kamanda Ngugi D."/>
            <person name="Goker M."/>
            <person name="Klenk H.P."/>
            <person name="Bajic V."/>
            <person name="Stingl U."/>
        </authorList>
    </citation>
    <scope>NUCLEOTIDE SEQUENCE [LARGE SCALE GENOMIC DNA]</scope>
    <source>
        <strain evidence="1">SCGC-AAA259E19</strain>
    </source>
</reference>
<accession>A0A133UKU6</accession>
<dbReference type="Proteomes" id="UP000070284">
    <property type="component" value="Unassembled WGS sequence"/>
</dbReference>
<evidence type="ECO:0000313" key="1">
    <source>
        <dbReference type="EMBL" id="KXA94834.1"/>
    </source>
</evidence>
<keyword evidence="2" id="KW-1185">Reference proteome</keyword>
<dbReference type="SUPFAM" id="SSF55068">
    <property type="entry name" value="Peptide methionine sulfoxide reductase"/>
    <property type="match status" value="1"/>
</dbReference>
<feature type="non-terminal residue" evidence="1">
    <location>
        <position position="1"/>
    </location>
</feature>
<sequence length="44" mass="5300">KFYSAEEKHQNYFQKNPNDAYCRIHARPKVEKANEFAEQLVNDK</sequence>
<name>A0A133UKU6_9EURY</name>
<evidence type="ECO:0000313" key="2">
    <source>
        <dbReference type="Proteomes" id="UP000070284"/>
    </source>
</evidence>
<dbReference type="Gene3D" id="3.30.1060.10">
    <property type="entry name" value="Peptide methionine sulphoxide reductase MsrA"/>
    <property type="match status" value="1"/>
</dbReference>
<protein>
    <submittedName>
        <fullName evidence="1">Methionine sulfoxide reductase A</fullName>
    </submittedName>
</protein>